<comment type="caution">
    <text evidence="1">The sequence shown here is derived from an EMBL/GenBank/DDBJ whole genome shotgun (WGS) entry which is preliminary data.</text>
</comment>
<evidence type="ECO:0000313" key="2">
    <source>
        <dbReference type="Proteomes" id="UP000319783"/>
    </source>
</evidence>
<organism evidence="1 2">
    <name type="scientific">Candidatus Jettenia ecosi</name>
    <dbReference type="NCBI Taxonomy" id="2494326"/>
    <lineage>
        <taxon>Bacteria</taxon>
        <taxon>Pseudomonadati</taxon>
        <taxon>Planctomycetota</taxon>
        <taxon>Candidatus Brocadiia</taxon>
        <taxon>Candidatus Brocadiales</taxon>
        <taxon>Candidatus Brocadiaceae</taxon>
        <taxon>Candidatus Jettenia</taxon>
    </lineage>
</organism>
<gene>
    <name evidence="1" type="ORF">JETT_1018</name>
</gene>
<evidence type="ECO:0000313" key="1">
    <source>
        <dbReference type="EMBL" id="TLD42675.1"/>
    </source>
</evidence>
<reference evidence="1 2" key="1">
    <citation type="submission" date="2019-04" db="EMBL/GenBank/DDBJ databases">
        <title>Genome of a novel bacterium Candidatus Jettenia ecosi reconstructed from metagenome of an anammox bioreactor.</title>
        <authorList>
            <person name="Mardanov A.V."/>
            <person name="Beletsky A.V."/>
            <person name="Ravin N.V."/>
            <person name="Botchkova E.A."/>
            <person name="Litti Y.V."/>
            <person name="Nozhevnikova A.N."/>
        </authorList>
    </citation>
    <scope>NUCLEOTIDE SEQUENCE [LARGE SCALE GENOMIC DNA]</scope>
    <source>
        <strain evidence="1">J2</strain>
    </source>
</reference>
<dbReference type="EMBL" id="SULG01000015">
    <property type="protein sequence ID" value="TLD42675.1"/>
    <property type="molecule type" value="Genomic_DNA"/>
</dbReference>
<dbReference type="Proteomes" id="UP000319783">
    <property type="component" value="Unassembled WGS sequence"/>
</dbReference>
<proteinExistence type="predicted"/>
<sequence>MEIRCPSCKKTNSDSSTCVRCGCELQTLQAILQAAESEISTGRNKLRMGNLQDALNHALRSWHLKNSHEAAKLAFLAHISEKRYEEALTWYSAMQTKKEDG</sequence>
<accession>A0A533QD52</accession>
<name>A0A533QD52_9BACT</name>
<dbReference type="AlphaFoldDB" id="A0A533QD52"/>
<protein>
    <submittedName>
        <fullName evidence="1">Uncharacterized protein</fullName>
    </submittedName>
</protein>